<keyword evidence="5" id="KW-1185">Reference proteome</keyword>
<evidence type="ECO:0000256" key="1">
    <source>
        <dbReference type="PROSITE-ProRule" id="PRU00371"/>
    </source>
</evidence>
<dbReference type="PROSITE" id="PS51031">
    <property type="entry name" value="BESS"/>
    <property type="match status" value="1"/>
</dbReference>
<dbReference type="GO" id="GO:0003677">
    <property type="term" value="F:DNA binding"/>
    <property type="evidence" value="ECO:0007669"/>
    <property type="project" value="InterPro"/>
</dbReference>
<comment type="caution">
    <text evidence="4">The sequence shown here is derived from an EMBL/GenBank/DDBJ whole genome shotgun (WGS) entry which is preliminary data.</text>
</comment>
<dbReference type="Proteomes" id="UP001160148">
    <property type="component" value="Unassembled WGS sequence"/>
</dbReference>
<gene>
    <name evidence="4" type="ORF">MEUPH1_LOCUS29328</name>
</gene>
<evidence type="ECO:0000256" key="2">
    <source>
        <dbReference type="SAM" id="MobiDB-lite"/>
    </source>
</evidence>
<evidence type="ECO:0000313" key="4">
    <source>
        <dbReference type="EMBL" id="CAI6375885.1"/>
    </source>
</evidence>
<dbReference type="EMBL" id="CARXXK010001381">
    <property type="protein sequence ID" value="CAI6375885.1"/>
    <property type="molecule type" value="Genomic_DNA"/>
</dbReference>
<feature type="domain" description="BESS" evidence="3">
    <location>
        <begin position="82"/>
        <end position="121"/>
    </location>
</feature>
<feature type="region of interest" description="Disordered" evidence="2">
    <location>
        <begin position="35"/>
        <end position="57"/>
    </location>
</feature>
<dbReference type="InterPro" id="IPR004210">
    <property type="entry name" value="BESS_motif"/>
</dbReference>
<dbReference type="Pfam" id="PF02944">
    <property type="entry name" value="BESS"/>
    <property type="match status" value="1"/>
</dbReference>
<name>A0AAV0Y4U1_9HEMI</name>
<dbReference type="GO" id="GO:0005634">
    <property type="term" value="C:nucleus"/>
    <property type="evidence" value="ECO:0007669"/>
    <property type="project" value="UniProtKB-SubCell"/>
</dbReference>
<keyword evidence="1" id="KW-0539">Nucleus</keyword>
<comment type="subcellular location">
    <subcellularLocation>
        <location evidence="1">Nucleus</location>
    </subcellularLocation>
</comment>
<proteinExistence type="predicted"/>
<accession>A0AAV0Y4U1</accession>
<dbReference type="AlphaFoldDB" id="A0AAV0Y4U1"/>
<sequence>MFYFRTTGNVENDGVSMCSMAASIIVDESFEEDCPVQKDDTAGHKDNQTQERNKKETRITSFQSNLLNLMKNPPILQKPEENDPDKEFLLSFLPEFKKMDENQKLDFKIEFSQLVKRILNPPQLPVVESRALHQNDYMSNFQNSFHNQNSLPNFQTAGLPQMAQIHNSSLPPTYQSPSNTYHQQFIPNNQIDIDIPQTSNSSFRENSR</sequence>
<evidence type="ECO:0000259" key="3">
    <source>
        <dbReference type="PROSITE" id="PS51031"/>
    </source>
</evidence>
<evidence type="ECO:0000313" key="5">
    <source>
        <dbReference type="Proteomes" id="UP001160148"/>
    </source>
</evidence>
<organism evidence="4 5">
    <name type="scientific">Macrosiphum euphorbiae</name>
    <name type="common">potato aphid</name>
    <dbReference type="NCBI Taxonomy" id="13131"/>
    <lineage>
        <taxon>Eukaryota</taxon>
        <taxon>Metazoa</taxon>
        <taxon>Ecdysozoa</taxon>
        <taxon>Arthropoda</taxon>
        <taxon>Hexapoda</taxon>
        <taxon>Insecta</taxon>
        <taxon>Pterygota</taxon>
        <taxon>Neoptera</taxon>
        <taxon>Paraneoptera</taxon>
        <taxon>Hemiptera</taxon>
        <taxon>Sternorrhyncha</taxon>
        <taxon>Aphidomorpha</taxon>
        <taxon>Aphidoidea</taxon>
        <taxon>Aphididae</taxon>
        <taxon>Macrosiphini</taxon>
        <taxon>Macrosiphum</taxon>
    </lineage>
</organism>
<protein>
    <recommendedName>
        <fullName evidence="3">BESS domain-containing protein</fullName>
    </recommendedName>
</protein>
<reference evidence="4 5" key="1">
    <citation type="submission" date="2023-01" db="EMBL/GenBank/DDBJ databases">
        <authorList>
            <person name="Whitehead M."/>
        </authorList>
    </citation>
    <scope>NUCLEOTIDE SEQUENCE [LARGE SCALE GENOMIC DNA]</scope>
</reference>